<dbReference type="PRINTS" id="PR01609">
    <property type="entry name" value="CD36FAMILY"/>
</dbReference>
<name>A0AAN7PQX6_9COLE</name>
<organism evidence="14 15">
    <name type="scientific">Aquatica leii</name>
    <dbReference type="NCBI Taxonomy" id="1421715"/>
    <lineage>
        <taxon>Eukaryota</taxon>
        <taxon>Metazoa</taxon>
        <taxon>Ecdysozoa</taxon>
        <taxon>Arthropoda</taxon>
        <taxon>Hexapoda</taxon>
        <taxon>Insecta</taxon>
        <taxon>Pterygota</taxon>
        <taxon>Neoptera</taxon>
        <taxon>Endopterygota</taxon>
        <taxon>Coleoptera</taxon>
        <taxon>Polyphaga</taxon>
        <taxon>Elateriformia</taxon>
        <taxon>Elateroidea</taxon>
        <taxon>Lampyridae</taxon>
        <taxon>Luciolinae</taxon>
        <taxon>Aquatica</taxon>
    </lineage>
</organism>
<dbReference type="InterPro" id="IPR002159">
    <property type="entry name" value="CD36_fam"/>
</dbReference>
<evidence type="ECO:0000256" key="7">
    <source>
        <dbReference type="ARBA" id="ARBA00022989"/>
    </source>
</evidence>
<evidence type="ECO:0000256" key="1">
    <source>
        <dbReference type="ARBA" id="ARBA00004651"/>
    </source>
</evidence>
<dbReference type="PANTHER" id="PTHR11923">
    <property type="entry name" value="SCAVENGER RECEPTOR CLASS B TYPE-1 SR-B1"/>
    <property type="match status" value="1"/>
</dbReference>
<keyword evidence="15" id="KW-1185">Reference proteome</keyword>
<comment type="caution">
    <text evidence="14">The sequence shown here is derived from an EMBL/GenBank/DDBJ whole genome shotgun (WGS) entry which is preliminary data.</text>
</comment>
<keyword evidence="8 13" id="KW-0472">Membrane</keyword>
<evidence type="ECO:0000256" key="3">
    <source>
        <dbReference type="ARBA" id="ARBA00022475"/>
    </source>
</evidence>
<dbReference type="Proteomes" id="UP001353858">
    <property type="component" value="Unassembled WGS sequence"/>
</dbReference>
<dbReference type="EMBL" id="JARPUR010000001">
    <property type="protein sequence ID" value="KAK4887001.1"/>
    <property type="molecule type" value="Genomic_DNA"/>
</dbReference>
<evidence type="ECO:0000256" key="11">
    <source>
        <dbReference type="ARBA" id="ARBA00023180"/>
    </source>
</evidence>
<feature type="transmembrane region" description="Helical" evidence="13">
    <location>
        <begin position="7"/>
        <end position="28"/>
    </location>
</feature>
<comment type="similarity">
    <text evidence="2">Belongs to the CD36 family.</text>
</comment>
<evidence type="ECO:0000256" key="2">
    <source>
        <dbReference type="ARBA" id="ARBA00010532"/>
    </source>
</evidence>
<feature type="disulfide bond" evidence="12">
    <location>
        <begin position="332"/>
        <end position="346"/>
    </location>
</feature>
<reference evidence="15" key="1">
    <citation type="submission" date="2023-01" db="EMBL/GenBank/DDBJ databases">
        <title>Key to firefly adult light organ development and bioluminescence: homeobox transcription factors regulate luciferase expression and transportation to peroxisome.</title>
        <authorList>
            <person name="Fu X."/>
        </authorList>
    </citation>
    <scope>NUCLEOTIDE SEQUENCE [LARGE SCALE GENOMIC DNA]</scope>
</reference>
<dbReference type="AlphaFoldDB" id="A0AAN7PQX6"/>
<sequence length="562" mass="63326">MNQNCPVIVAGVGFVILFLGIICSWYVFPRIVDYAVNQKIALVEGNEVYDIWKKQPFPQKLKVYFFNVTNPSDVQQGSNPILKEVGPYIYDEYWERVNVSIDNENDTITYMLKRTFFFNQNDSGCRMEDDMITMINGALVSTALQVNMILPAAIPTINDAIPYLYKGAKDVFVRATANEILFEGILITCHDPEVEFICGAMKSMLPPTIEFTNGGTDFKFSLFGYMNTTLSGPFVIGRGLKNTTRGDIYSFKGDGQLGVWPGRSCNMINGSDTTLFYPMKTPPERIYAFSPDICRSMFVSYEKDVVLEGIPTWKYGNKPESIAKSKENECFCPLVKDEDYNDVPKCPKSGLVDITLCVKGPILVSNPHFYLGDPSLLEYAQGINPKKELHENYMYIEPTTASPVSGAKRLQMNVELKRFEDFDLLNNVSEGIFPMVWIEEGALIPSSFRNQLSAGLSQLTMLDTFKWILIASGVLLMMASFILVMYKERLMCFANVGIGNKVSITEVKGGNKQGFTNSEINFNSTAMYPSLYPQLDDKNYNDRINQRNNGNSHSPNVFHIMN</sequence>
<keyword evidence="9 12" id="KW-1015">Disulfide bond</keyword>
<dbReference type="Pfam" id="PF01130">
    <property type="entry name" value="CD36"/>
    <property type="match status" value="1"/>
</dbReference>
<dbReference type="InterPro" id="IPR005428">
    <property type="entry name" value="CD36/SCARB1/SNMP1"/>
</dbReference>
<dbReference type="GO" id="GO:0005886">
    <property type="term" value="C:plasma membrane"/>
    <property type="evidence" value="ECO:0007669"/>
    <property type="project" value="UniProtKB-SubCell"/>
</dbReference>
<evidence type="ECO:0000256" key="12">
    <source>
        <dbReference type="PIRSR" id="PIRSR605428-52"/>
    </source>
</evidence>
<dbReference type="GO" id="GO:0007608">
    <property type="term" value="P:sensory perception of smell"/>
    <property type="evidence" value="ECO:0007669"/>
    <property type="project" value="UniProtKB-KW"/>
</dbReference>
<evidence type="ECO:0000256" key="4">
    <source>
        <dbReference type="ARBA" id="ARBA00022606"/>
    </source>
</evidence>
<evidence type="ECO:0000256" key="8">
    <source>
        <dbReference type="ARBA" id="ARBA00023136"/>
    </source>
</evidence>
<gene>
    <name evidence="14" type="ORF">RN001_003272</name>
</gene>
<evidence type="ECO:0000256" key="13">
    <source>
        <dbReference type="SAM" id="Phobius"/>
    </source>
</evidence>
<keyword evidence="3" id="KW-1003">Cell membrane</keyword>
<feature type="transmembrane region" description="Helical" evidence="13">
    <location>
        <begin position="467"/>
        <end position="486"/>
    </location>
</feature>
<keyword evidence="10" id="KW-0675">Receptor</keyword>
<feature type="disulfide bond" evidence="12">
    <location>
        <begin position="265"/>
        <end position="330"/>
    </location>
</feature>
<evidence type="ECO:0000256" key="10">
    <source>
        <dbReference type="ARBA" id="ARBA00023170"/>
    </source>
</evidence>
<keyword evidence="4" id="KW-0716">Sensory transduction</keyword>
<dbReference type="PRINTS" id="PR01610">
    <property type="entry name" value="CD36ANTIGEN"/>
</dbReference>
<keyword evidence="11" id="KW-0325">Glycoprotein</keyword>
<accession>A0AAN7PQX6</accession>
<evidence type="ECO:0000256" key="5">
    <source>
        <dbReference type="ARBA" id="ARBA00022692"/>
    </source>
</evidence>
<evidence type="ECO:0000313" key="14">
    <source>
        <dbReference type="EMBL" id="KAK4887001.1"/>
    </source>
</evidence>
<protein>
    <submittedName>
        <fullName evidence="14">Uncharacterized protein</fullName>
    </submittedName>
</protein>
<evidence type="ECO:0000256" key="6">
    <source>
        <dbReference type="ARBA" id="ARBA00022725"/>
    </source>
</evidence>
<comment type="subcellular location">
    <subcellularLocation>
        <location evidence="1">Cell membrane</location>
        <topology evidence="1">Multi-pass membrane protein</topology>
    </subcellularLocation>
</comment>
<keyword evidence="7 13" id="KW-1133">Transmembrane helix</keyword>
<dbReference type="GO" id="GO:0005737">
    <property type="term" value="C:cytoplasm"/>
    <property type="evidence" value="ECO:0007669"/>
    <property type="project" value="TreeGrafter"/>
</dbReference>
<evidence type="ECO:0000313" key="15">
    <source>
        <dbReference type="Proteomes" id="UP001353858"/>
    </source>
</evidence>
<dbReference type="PANTHER" id="PTHR11923:SF69">
    <property type="entry name" value="SENSORY NEURON MEMBRANE PROTEIN 1"/>
    <property type="match status" value="1"/>
</dbReference>
<evidence type="ECO:0000256" key="9">
    <source>
        <dbReference type="ARBA" id="ARBA00023157"/>
    </source>
</evidence>
<dbReference type="GO" id="GO:0005044">
    <property type="term" value="F:scavenger receptor activity"/>
    <property type="evidence" value="ECO:0007669"/>
    <property type="project" value="TreeGrafter"/>
</dbReference>
<proteinExistence type="inferred from homology"/>
<keyword evidence="6" id="KW-0552">Olfaction</keyword>
<keyword evidence="5 13" id="KW-0812">Transmembrane</keyword>
<feature type="disulfide bond" evidence="12">
    <location>
        <begin position="294"/>
        <end position="357"/>
    </location>
</feature>